<accession>A0A9X4NU67</accession>
<dbReference type="InterPro" id="IPR056823">
    <property type="entry name" value="TEN-like_YD-shell"/>
</dbReference>
<dbReference type="Pfam" id="PF25023">
    <property type="entry name" value="TEN_YD-shell"/>
    <property type="match status" value="2"/>
</dbReference>
<keyword evidence="6" id="KW-1185">Reference proteome</keyword>
<protein>
    <submittedName>
        <fullName evidence="5">Rhs family protein</fullName>
    </submittedName>
</protein>
<evidence type="ECO:0000259" key="4">
    <source>
        <dbReference type="Pfam" id="PF25023"/>
    </source>
</evidence>
<name>A0A9X4NU67_9BURK</name>
<feature type="domain" description="Teneurin-like YD-shell" evidence="4">
    <location>
        <begin position="1033"/>
        <end position="1340"/>
    </location>
</feature>
<evidence type="ECO:0000313" key="5">
    <source>
        <dbReference type="EMBL" id="MDG5977322.1"/>
    </source>
</evidence>
<dbReference type="NCBIfam" id="TIGR01643">
    <property type="entry name" value="YD_repeat_2x"/>
    <property type="match status" value="10"/>
</dbReference>
<gene>
    <name evidence="5" type="ORF">H010_18837</name>
</gene>
<dbReference type="CDD" id="cd00081">
    <property type="entry name" value="Hint"/>
    <property type="match status" value="1"/>
</dbReference>
<dbReference type="PANTHER" id="PTHR32305:SF15">
    <property type="entry name" value="PROTEIN RHSA-RELATED"/>
    <property type="match status" value="1"/>
</dbReference>
<dbReference type="Gene3D" id="2.180.10.10">
    <property type="entry name" value="RHS repeat-associated core"/>
    <property type="match status" value="2"/>
</dbReference>
<dbReference type="RefSeq" id="WP_068168026.1">
    <property type="nucleotide sequence ID" value="NZ_AOGK01000019.1"/>
</dbReference>
<evidence type="ECO:0000313" key="6">
    <source>
        <dbReference type="Proteomes" id="UP001152876"/>
    </source>
</evidence>
<feature type="domain" description="Teneurin-like YD-shell" evidence="4">
    <location>
        <begin position="592"/>
        <end position="748"/>
    </location>
</feature>
<sequence length="1707" mass="187880">MGLGAALSLLLQSAPAQAQGTETPPGIRAGVAQSNGIKVTMPNGFATIAQTDMSLASVGGAVDWARYWDGREWKFNPHWESLSVSWSNLTGGRQADGAVLSAGRCDPLKDPECDDDPPPPDDQTCWVWVDEDWQPSGQRVFIPAGSAIADGGIASKDSYEFVAEPAPPIRGTPFNRVIGGEASASSYGPGTWVNADWVSMCGGGGGGGGGAMYSQGQELEGIRRVNELYLGEGGRYAFSNRSWLEKRPVQELPTSAASQLTSGRITLAPVDNPKGYRWGDRSGAWIDYNTQGQVVAYGERNQIPVWLVRDGTGEVKGVVDANGRVLFTLHYEGGLITEVRDYPVAGLAGDLPARSVKYSYNAGNRLSTVTDVRGHVTRYDYDRSGRIIKITDAEGRIEKLAYKDGLVRQHTAADGGVTDYAFSYDDVNKQFNSKITGPVTAAGRLNRELTHNRIGKLVRQVTNGKTDHEMLYDSGARIEASTNSRGHTTQVQRNEFEQIIRVTNPSGGSVRTTHSAIHLQPTERVDQEGFRTTYTHDDVGNLLTITRAVGTVHQRVIELKRNALKQVTEVKYVGRTEPNGTVTPDAVWLGEYDEQGQLKRVTDPEGHAYQLQYDRAGNLLSETDALGNTWRYEYDADGYTVRTVDPLGFVVQIAYDKVGNMLSAVDEEGRTHQWRYNPFNQLSQRINPLGEIYETQYNALGQISQVKDAAGKSMAMEYDALARLSKAKDGKEQSFEFDYAEADGTDKNFHQASLIRYPTFQRIQRYNERNLLSLRSDNVGPEGRVQSYAYDKVGRRKAITNAEGKTYYYEYSPHGQATQMKDPLGNTLKLVHDVRGNVIEVTDPRGGKTTFGYDRRDLMVSKTDPLGNTTRYSYDAAERATEVEQANGQKTVYSYDDAGRVTQQRQYNALGTLARTIDFRYDKTGNLLEWEDAEYKSVSAFDGADRLLNETLTRKDGATAGTAGFNLTHSYTYYGNGQTKTYTGPDGQTISYTFDASAQLESATIPGEGILSVSEWQWYQPTKIVLPGGSVQRKTFNGYQELTRLQVLNPAQATVFDLQNEFGKLADVTRSTRDGTVIDYSRDDAGRLVKVEGPLFSGRSETFTLDANNNRVTHDRTGALAWQYDNASQLTQRPAEGGGSITYTYDAAGNLVSQTHSAISGAAGTKRYVWDALNRLSEVRDGADGLIARYTYDPFDRRIRKETPTDTTHYLHSEWGLLAEANASGQVQVSYGWNPQRSNSDSPLYARIPDPANAGQSRYVYYHNDHLGTPQRITDKAGKLVWAAEYDAFGKATVQTSADPSLAMVNHLRFPGQYFDAETGLHYNDRRFYDPATGRYLSRDPIGFEGGINLYAYAGAAPHRYTDPTGEMLPCMAANYIRCNLMCNATSALMDMAACGQVNWGDNAKECLVDCLWDMLPLPDPCGKFGKLLSAGLGALGGLFGNSFTPEIEVHVKPMGASAQDAQWGRTERKAIKDLRPGDEVLALAEWKEPGSAKNSAGQRLDQRLSYEKVTDIVTSTRPETVLVHLTLDGGQTITATEGHPFKTTEGWRDAILLRKGGQLLLKGRGDEPPDALAGSGQAERVAIIEDIRIEKRTVPVFNLEVANAHTFFVGVDGALVHNARPPNFSPPGAGRNGAFREAKRRMGLPMNAPFEKVPAVDNLGKKTGKCQFNFGGKKFIRDDPPHNYGPGDPQNRGPHWNDSTGDHYDY</sequence>
<feature type="signal peptide" evidence="3">
    <location>
        <begin position="1"/>
        <end position="18"/>
    </location>
</feature>
<dbReference type="Pfam" id="PF07591">
    <property type="entry name" value="PT-HINT"/>
    <property type="match status" value="1"/>
</dbReference>
<keyword evidence="3" id="KW-0732">Signal</keyword>
<dbReference type="EMBL" id="AOGK01000019">
    <property type="protein sequence ID" value="MDG5977322.1"/>
    <property type="molecule type" value="Genomic_DNA"/>
</dbReference>
<keyword evidence="1" id="KW-0677">Repeat</keyword>
<evidence type="ECO:0000256" key="2">
    <source>
        <dbReference type="SAM" id="MobiDB-lite"/>
    </source>
</evidence>
<evidence type="ECO:0000256" key="3">
    <source>
        <dbReference type="SAM" id="SignalP"/>
    </source>
</evidence>
<dbReference type="InterPro" id="IPR036844">
    <property type="entry name" value="Hint_dom_sf"/>
</dbReference>
<dbReference type="InterPro" id="IPR006530">
    <property type="entry name" value="YD"/>
</dbReference>
<dbReference type="Proteomes" id="UP001152876">
    <property type="component" value="Unassembled WGS sequence"/>
</dbReference>
<evidence type="ECO:0000256" key="1">
    <source>
        <dbReference type="ARBA" id="ARBA00022737"/>
    </source>
</evidence>
<comment type="caution">
    <text evidence="5">The sequence shown here is derived from an EMBL/GenBank/DDBJ whole genome shotgun (WGS) entry which is preliminary data.</text>
</comment>
<dbReference type="PANTHER" id="PTHR32305">
    <property type="match status" value="1"/>
</dbReference>
<dbReference type="InterPro" id="IPR022385">
    <property type="entry name" value="Rhs_assc_core"/>
</dbReference>
<organism evidence="5 6">
    <name type="scientific">Hydrogenophaga taeniospiralis CCUG 15921</name>
    <dbReference type="NCBI Taxonomy" id="1281780"/>
    <lineage>
        <taxon>Bacteria</taxon>
        <taxon>Pseudomonadati</taxon>
        <taxon>Pseudomonadota</taxon>
        <taxon>Betaproteobacteria</taxon>
        <taxon>Burkholderiales</taxon>
        <taxon>Comamonadaceae</taxon>
        <taxon>Hydrogenophaga</taxon>
    </lineage>
</organism>
<feature type="region of interest" description="Disordered" evidence="2">
    <location>
        <begin position="1678"/>
        <end position="1707"/>
    </location>
</feature>
<dbReference type="InterPro" id="IPR050708">
    <property type="entry name" value="T6SS_VgrG/RHS"/>
</dbReference>
<dbReference type="Gene3D" id="2.170.16.10">
    <property type="entry name" value="Hedgehog/Intein (Hint) domain"/>
    <property type="match status" value="1"/>
</dbReference>
<dbReference type="InterPro" id="IPR031325">
    <property type="entry name" value="RHS_repeat"/>
</dbReference>
<feature type="chain" id="PRO_5040734657" evidence="3">
    <location>
        <begin position="19"/>
        <end position="1707"/>
    </location>
</feature>
<dbReference type="Pfam" id="PF05593">
    <property type="entry name" value="RHS_repeat"/>
    <property type="match status" value="3"/>
</dbReference>
<dbReference type="PRINTS" id="PR00394">
    <property type="entry name" value="RHSPROTEIN"/>
</dbReference>
<proteinExistence type="predicted"/>
<reference evidence="5" key="1">
    <citation type="submission" date="2013-01" db="EMBL/GenBank/DDBJ databases">
        <title>Genome draft of Hydrogenophaga taeniospiralis 2K1.</title>
        <authorList>
            <person name="Gomila M."/>
            <person name="Lalucat J."/>
        </authorList>
    </citation>
    <scope>NUCLEOTIDE SEQUENCE</scope>
    <source>
        <strain evidence="5">CCUG 15921</strain>
    </source>
</reference>
<dbReference type="NCBIfam" id="TIGR03696">
    <property type="entry name" value="Rhs_assc_core"/>
    <property type="match status" value="1"/>
</dbReference>
<dbReference type="OrthoDB" id="5445630at2"/>
<dbReference type="SUPFAM" id="SSF51294">
    <property type="entry name" value="Hedgehog/intein (Hint) domain"/>
    <property type="match status" value="1"/>
</dbReference>